<protein>
    <submittedName>
        <fullName evidence="5">Carbamoyl-phosphate synthase large subunit</fullName>
    </submittedName>
</protein>
<name>A0A1H6U2Q2_9GAMM</name>
<dbReference type="Pfam" id="PF01370">
    <property type="entry name" value="Epimerase"/>
    <property type="match status" value="1"/>
</dbReference>
<dbReference type="InterPro" id="IPR011761">
    <property type="entry name" value="ATP-grasp"/>
</dbReference>
<keyword evidence="3" id="KW-0067">ATP-binding</keyword>
<accession>A0A1H6U2Q2</accession>
<keyword evidence="3" id="KW-0547">Nucleotide-binding</keyword>
<dbReference type="PROSITE" id="PS50975">
    <property type="entry name" value="ATP_GRASP"/>
    <property type="match status" value="1"/>
</dbReference>
<dbReference type="Gene3D" id="3.40.50.720">
    <property type="entry name" value="NAD(P)-binding Rossmann-like Domain"/>
    <property type="match status" value="1"/>
</dbReference>
<dbReference type="InterPro" id="IPR036291">
    <property type="entry name" value="NAD(P)-bd_dom_sf"/>
</dbReference>
<dbReference type="Pfam" id="PF21360">
    <property type="entry name" value="PylC-like_N"/>
    <property type="match status" value="1"/>
</dbReference>
<evidence type="ECO:0000256" key="1">
    <source>
        <dbReference type="ARBA" id="ARBA00005125"/>
    </source>
</evidence>
<dbReference type="GO" id="GO:0003824">
    <property type="term" value="F:catalytic activity"/>
    <property type="evidence" value="ECO:0007669"/>
    <property type="project" value="UniProtKB-ARBA"/>
</dbReference>
<evidence type="ECO:0000313" key="5">
    <source>
        <dbReference type="EMBL" id="SEI86609.1"/>
    </source>
</evidence>
<dbReference type="EMBL" id="FNYH01000014">
    <property type="protein sequence ID" value="SEI86609.1"/>
    <property type="molecule type" value="Genomic_DNA"/>
</dbReference>
<dbReference type="PANTHER" id="PTHR43000">
    <property type="entry name" value="DTDP-D-GLUCOSE 4,6-DEHYDRATASE-RELATED"/>
    <property type="match status" value="1"/>
</dbReference>
<keyword evidence="6" id="KW-1185">Reference proteome</keyword>
<evidence type="ECO:0000313" key="6">
    <source>
        <dbReference type="Proteomes" id="UP000242999"/>
    </source>
</evidence>
<dbReference type="InterPro" id="IPR048764">
    <property type="entry name" value="PylC_N"/>
</dbReference>
<dbReference type="Gene3D" id="3.40.50.20">
    <property type="match status" value="1"/>
</dbReference>
<dbReference type="Gene3D" id="3.30.1490.20">
    <property type="entry name" value="ATP-grasp fold, A domain"/>
    <property type="match status" value="1"/>
</dbReference>
<dbReference type="STRING" id="64971.SAMN05421831_1149"/>
<dbReference type="Pfam" id="PF15632">
    <property type="entry name" value="ATPgrasp_Ter"/>
    <property type="match status" value="1"/>
</dbReference>
<gene>
    <name evidence="5" type="ORF">SAMN05421831_1149</name>
</gene>
<dbReference type="InterPro" id="IPR013815">
    <property type="entry name" value="ATP_grasp_subdomain_1"/>
</dbReference>
<feature type="domain" description="ATP-grasp" evidence="4">
    <location>
        <begin position="415"/>
        <end position="610"/>
    </location>
</feature>
<dbReference type="AlphaFoldDB" id="A0A1H6U2Q2"/>
<comment type="pathway">
    <text evidence="1">Bacterial outer membrane biogenesis; LPS O-antigen biosynthesis.</text>
</comment>
<reference evidence="6" key="1">
    <citation type="submission" date="2016-10" db="EMBL/GenBank/DDBJ databases">
        <authorList>
            <person name="Varghese N."/>
            <person name="Submissions S."/>
        </authorList>
    </citation>
    <scope>NUCLEOTIDE SEQUENCE [LARGE SCALE GENOMIC DNA]</scope>
    <source>
        <strain evidence="6">DSM 7165</strain>
    </source>
</reference>
<dbReference type="OrthoDB" id="9765608at2"/>
<comment type="similarity">
    <text evidence="2">Belongs to the NAD(P)-dependent epimerase/dehydratase family.</text>
</comment>
<dbReference type="GO" id="GO:0005524">
    <property type="term" value="F:ATP binding"/>
    <property type="evidence" value="ECO:0007669"/>
    <property type="project" value="UniProtKB-UniRule"/>
</dbReference>
<evidence type="ECO:0000256" key="3">
    <source>
        <dbReference type="PROSITE-ProRule" id="PRU00409"/>
    </source>
</evidence>
<dbReference type="GO" id="GO:0046872">
    <property type="term" value="F:metal ion binding"/>
    <property type="evidence" value="ECO:0007669"/>
    <property type="project" value="InterPro"/>
</dbReference>
<evidence type="ECO:0000259" key="4">
    <source>
        <dbReference type="PROSITE" id="PS50975"/>
    </source>
</evidence>
<dbReference type="SUPFAM" id="SSF51735">
    <property type="entry name" value="NAD(P)-binding Rossmann-fold domains"/>
    <property type="match status" value="1"/>
</dbReference>
<evidence type="ECO:0000256" key="2">
    <source>
        <dbReference type="ARBA" id="ARBA00007637"/>
    </source>
</evidence>
<sequence>MVLFMKNERVFISGGAGVIGTELTRILVQLGAEVFVGDLKKRPKDLSEKVRYRQGDLNHISHAEIEGFSPTIFIHLAATFERSTENYDFWEKNFWNNVRLSHHLMDIFKDTPTLRKVLFASSYLIYDPSKYIFKKPALTPTFLSESTPIAPRNLTGMAKLAHEIELNFLNGFKSAQFTSVCARIFRGYGCNSRDVISRWIRSALREEKITVFRPEGMFDYIYAKDTAFALVRLAQTPDINGIINLGTGKSRRVSDVVDILQRRFQNLEVDLIDDIDMDYEASCADMSLFKEKIAGWEPAYTLESAISEIIEFEKSQLICEQKKQNGNILISSASRKIPLIKSILEAKDRFDKEILVYAGDINKDAHAQFVCDGLILLPATSVENFEEILNLLKENQIELVIPTRDGELEFWATHRKALEKEGIQVIVSEPEAITTSLDKLAFAKFGEIKGFPIIPAWEHPQGKGPFVVKERYGAGSRSIGLNIETLDAALEWGAKLAQPIYQPFIEGKEISVDAWLDKTSKVKGLVLRERNQVAQGESVVTTTFRDTRLEAQCTQLLEALPLHGPVVLQVIIDSLGNPHIIELNARFGGASTASVAVGLDIWYWTLLEWDNQNLDLVPYLRSDKEARQIRVPQDILLYDSSF</sequence>
<dbReference type="Gene3D" id="3.30.470.20">
    <property type="entry name" value="ATP-grasp fold, B domain"/>
    <property type="match status" value="1"/>
</dbReference>
<dbReference type="SUPFAM" id="SSF56059">
    <property type="entry name" value="Glutathione synthetase ATP-binding domain-like"/>
    <property type="match status" value="1"/>
</dbReference>
<dbReference type="Proteomes" id="UP000242999">
    <property type="component" value="Unassembled WGS sequence"/>
</dbReference>
<organism evidence="5 6">
    <name type="scientific">Allopseudospirillum japonicum</name>
    <dbReference type="NCBI Taxonomy" id="64971"/>
    <lineage>
        <taxon>Bacteria</taxon>
        <taxon>Pseudomonadati</taxon>
        <taxon>Pseudomonadota</taxon>
        <taxon>Gammaproteobacteria</taxon>
        <taxon>Oceanospirillales</taxon>
        <taxon>Oceanospirillaceae</taxon>
        <taxon>Allopseudospirillum</taxon>
    </lineage>
</organism>
<proteinExistence type="inferred from homology"/>
<dbReference type="InterPro" id="IPR001509">
    <property type="entry name" value="Epimerase_deHydtase"/>
</dbReference>